<keyword evidence="5" id="KW-1185">Reference proteome</keyword>
<name>A0A8I2YYE5_9AGAM</name>
<evidence type="ECO:0000256" key="2">
    <source>
        <dbReference type="SAM" id="Phobius"/>
    </source>
</evidence>
<protein>
    <recommendedName>
        <fullName evidence="3">DUF6534 domain-containing protein</fullName>
    </recommendedName>
</protein>
<keyword evidence="2" id="KW-1133">Transmembrane helix</keyword>
<sequence>MKSFVAALWVLDTIHGALVISGVYKYIMAVLVNPLSSNEIPELIIEILFTALVAVPAQGFFVYRIYIFSRESIVPPLIWIPLAAYQLVSTIIYIVKAFYGTNGLDLVISYLSVAAATDVLIAAFLTVLLVRKRSTPVLSGMGHILHRLTVFAVNTGIWSATFAVLTLVLLCLYPRNSIYTVFGVPLCSIYCNTVLANLNARTYMLGDMTTHVDSWRTGGSSTQQEGGELKPDGDYPRRTFGT</sequence>
<proteinExistence type="predicted"/>
<dbReference type="OrthoDB" id="2687272at2759"/>
<reference evidence="4" key="1">
    <citation type="submission" date="2021-03" db="EMBL/GenBank/DDBJ databases">
        <title>Evolutionary innovations through gain and loss of genes in the ectomycorrhizal Boletales.</title>
        <authorList>
            <person name="Wu G."/>
            <person name="Miyauchi S."/>
            <person name="Morin E."/>
            <person name="Yang Z.-L."/>
            <person name="Xu J."/>
            <person name="Martin F.M."/>
        </authorList>
    </citation>
    <scope>NUCLEOTIDE SEQUENCE</scope>
    <source>
        <strain evidence="4">BR01</strain>
    </source>
</reference>
<feature type="region of interest" description="Disordered" evidence="1">
    <location>
        <begin position="215"/>
        <end position="242"/>
    </location>
</feature>
<evidence type="ECO:0000313" key="4">
    <source>
        <dbReference type="EMBL" id="KAG6381789.1"/>
    </source>
</evidence>
<feature type="transmembrane region" description="Helical" evidence="2">
    <location>
        <begin position="77"/>
        <end position="95"/>
    </location>
</feature>
<evidence type="ECO:0000313" key="5">
    <source>
        <dbReference type="Proteomes" id="UP000683000"/>
    </source>
</evidence>
<evidence type="ECO:0000256" key="1">
    <source>
        <dbReference type="SAM" id="MobiDB-lite"/>
    </source>
</evidence>
<evidence type="ECO:0000259" key="3">
    <source>
        <dbReference type="Pfam" id="PF20152"/>
    </source>
</evidence>
<dbReference type="Pfam" id="PF20152">
    <property type="entry name" value="DUF6534"/>
    <property type="match status" value="1"/>
</dbReference>
<feature type="domain" description="DUF6534" evidence="3">
    <location>
        <begin position="114"/>
        <end position="202"/>
    </location>
</feature>
<dbReference type="InterPro" id="IPR045339">
    <property type="entry name" value="DUF6534"/>
</dbReference>
<dbReference type="AlphaFoldDB" id="A0A8I2YYE5"/>
<feature type="transmembrane region" description="Helical" evidence="2">
    <location>
        <begin position="40"/>
        <end position="65"/>
    </location>
</feature>
<keyword evidence="2" id="KW-0472">Membrane</keyword>
<dbReference type="PANTHER" id="PTHR40465:SF1">
    <property type="entry name" value="DUF6534 DOMAIN-CONTAINING PROTEIN"/>
    <property type="match status" value="1"/>
</dbReference>
<dbReference type="PANTHER" id="PTHR40465">
    <property type="entry name" value="CHROMOSOME 1, WHOLE GENOME SHOTGUN SEQUENCE"/>
    <property type="match status" value="1"/>
</dbReference>
<accession>A0A8I2YYE5</accession>
<keyword evidence="2" id="KW-0812">Transmembrane</keyword>
<comment type="caution">
    <text evidence="4">The sequence shown here is derived from an EMBL/GenBank/DDBJ whole genome shotgun (WGS) entry which is preliminary data.</text>
</comment>
<organism evidence="4 5">
    <name type="scientific">Boletus reticuloceps</name>
    <dbReference type="NCBI Taxonomy" id="495285"/>
    <lineage>
        <taxon>Eukaryota</taxon>
        <taxon>Fungi</taxon>
        <taxon>Dikarya</taxon>
        <taxon>Basidiomycota</taxon>
        <taxon>Agaricomycotina</taxon>
        <taxon>Agaricomycetes</taxon>
        <taxon>Agaricomycetidae</taxon>
        <taxon>Boletales</taxon>
        <taxon>Boletineae</taxon>
        <taxon>Boletaceae</taxon>
        <taxon>Boletoideae</taxon>
        <taxon>Boletus</taxon>
    </lineage>
</organism>
<feature type="transmembrane region" description="Helical" evidence="2">
    <location>
        <begin position="178"/>
        <end position="198"/>
    </location>
</feature>
<feature type="transmembrane region" description="Helical" evidence="2">
    <location>
        <begin position="151"/>
        <end position="172"/>
    </location>
</feature>
<dbReference type="Proteomes" id="UP000683000">
    <property type="component" value="Unassembled WGS sequence"/>
</dbReference>
<dbReference type="EMBL" id="JAGFBS010000001">
    <property type="protein sequence ID" value="KAG6381789.1"/>
    <property type="molecule type" value="Genomic_DNA"/>
</dbReference>
<feature type="compositionally biased region" description="Basic and acidic residues" evidence="1">
    <location>
        <begin position="227"/>
        <end position="242"/>
    </location>
</feature>
<gene>
    <name evidence="4" type="ORF">JVT61DRAFT_396</name>
</gene>
<feature type="transmembrane region" description="Helical" evidence="2">
    <location>
        <begin position="107"/>
        <end position="130"/>
    </location>
</feature>